<accession>A0ABN9VKV0</accession>
<gene>
    <name evidence="3" type="ORF">PCOR1329_LOCUS58987</name>
</gene>
<dbReference type="SUPFAM" id="SSF53448">
    <property type="entry name" value="Nucleotide-diphospho-sugar transferases"/>
    <property type="match status" value="1"/>
</dbReference>
<reference evidence="3" key="1">
    <citation type="submission" date="2023-10" db="EMBL/GenBank/DDBJ databases">
        <authorList>
            <person name="Chen Y."/>
            <person name="Shah S."/>
            <person name="Dougan E. K."/>
            <person name="Thang M."/>
            <person name="Chan C."/>
        </authorList>
    </citation>
    <scope>NUCLEOTIDE SEQUENCE [LARGE SCALE GENOMIC DNA]</scope>
</reference>
<feature type="chain" id="PRO_5045510168" description="Nucleotide-diphospho-sugar transferase domain-containing protein" evidence="2">
    <location>
        <begin position="20"/>
        <end position="415"/>
    </location>
</feature>
<comment type="caution">
    <text evidence="3">The sequence shown here is derived from an EMBL/GenBank/DDBJ whole genome shotgun (WGS) entry which is preliminary data.</text>
</comment>
<dbReference type="Proteomes" id="UP001189429">
    <property type="component" value="Unassembled WGS sequence"/>
</dbReference>
<proteinExistence type="predicted"/>
<feature type="compositionally biased region" description="Acidic residues" evidence="1">
    <location>
        <begin position="380"/>
        <end position="394"/>
    </location>
</feature>
<dbReference type="Pfam" id="PF01501">
    <property type="entry name" value="Glyco_transf_8"/>
    <property type="match status" value="1"/>
</dbReference>
<protein>
    <recommendedName>
        <fullName evidence="5">Nucleotide-diphospho-sugar transferase domain-containing protein</fullName>
    </recommendedName>
</protein>
<keyword evidence="2" id="KW-0732">Signal</keyword>
<dbReference type="InterPro" id="IPR029044">
    <property type="entry name" value="Nucleotide-diphossugar_trans"/>
</dbReference>
<dbReference type="EMBL" id="CAUYUJ010017338">
    <property type="protein sequence ID" value="CAK0873929.1"/>
    <property type="molecule type" value="Genomic_DNA"/>
</dbReference>
<evidence type="ECO:0000313" key="3">
    <source>
        <dbReference type="EMBL" id="CAK0873929.1"/>
    </source>
</evidence>
<evidence type="ECO:0000256" key="2">
    <source>
        <dbReference type="SAM" id="SignalP"/>
    </source>
</evidence>
<feature type="region of interest" description="Disordered" evidence="1">
    <location>
        <begin position="380"/>
        <end position="415"/>
    </location>
</feature>
<evidence type="ECO:0008006" key="5">
    <source>
        <dbReference type="Google" id="ProtNLM"/>
    </source>
</evidence>
<name>A0ABN9VKV0_9DINO</name>
<dbReference type="Gene3D" id="3.90.550.10">
    <property type="entry name" value="Spore Coat Polysaccharide Biosynthesis Protein SpsA, Chain A"/>
    <property type="match status" value="1"/>
</dbReference>
<keyword evidence="4" id="KW-1185">Reference proteome</keyword>
<dbReference type="PANTHER" id="PTHR11183">
    <property type="entry name" value="GLYCOGENIN SUBFAMILY MEMBER"/>
    <property type="match status" value="1"/>
</dbReference>
<evidence type="ECO:0000256" key="1">
    <source>
        <dbReference type="SAM" id="MobiDB-lite"/>
    </source>
</evidence>
<feature type="signal peptide" evidence="2">
    <location>
        <begin position="1"/>
        <end position="19"/>
    </location>
</feature>
<dbReference type="InterPro" id="IPR002495">
    <property type="entry name" value="Glyco_trans_8"/>
</dbReference>
<evidence type="ECO:0000313" key="4">
    <source>
        <dbReference type="Proteomes" id="UP001189429"/>
    </source>
</evidence>
<dbReference type="InterPro" id="IPR050587">
    <property type="entry name" value="GNT1/Glycosyltrans_8"/>
</dbReference>
<sequence length="415" mass="45641">MLPVALAVLISCALPCCHAIKRTADALVDTEMPSSVDDEMPSADFSVDREMPWTAVFDAPEEAKLLSWWHKGTRSQWLASPSWLDRNATAIVTHAGKNNQEFIDMAVMLGISLKRHVPDYPRIAMGVMGMTLENQAALKQAGWHVVIVPDWRAPEQVSDLCGDSCVDEAFLLRHQDSLEKINAFRLPVGRVLFLDADTYVASDKLSHLLDSTHLPEGTIGMVQNGCRNDFNSGVMLFKPDLNKYQNMLTAVAQVMVGNSTKQHDERIINLAYKDRVTALDKKYNCMDRTVTGDATCDQSCTEVVVSHFTGLPKPAKADEKVLSIVRKPSSPRLHCSSTNRGSCGVWSGFYCDLVASRSLLTKPLQDKLSSAGPCCQSPALEDDASDCQESEDDVSPLRQGQESRAHPTSMVQTAN</sequence>
<organism evidence="3 4">
    <name type="scientific">Prorocentrum cordatum</name>
    <dbReference type="NCBI Taxonomy" id="2364126"/>
    <lineage>
        <taxon>Eukaryota</taxon>
        <taxon>Sar</taxon>
        <taxon>Alveolata</taxon>
        <taxon>Dinophyceae</taxon>
        <taxon>Prorocentrales</taxon>
        <taxon>Prorocentraceae</taxon>
        <taxon>Prorocentrum</taxon>
    </lineage>
</organism>